<dbReference type="SUPFAM" id="SSF52540">
    <property type="entry name" value="P-loop containing nucleoside triphosphate hydrolases"/>
    <property type="match status" value="1"/>
</dbReference>
<evidence type="ECO:0000256" key="1">
    <source>
        <dbReference type="ARBA" id="ARBA00022737"/>
    </source>
</evidence>
<dbReference type="PANTHER" id="PTHR46082">
    <property type="entry name" value="ATP/GTP-BINDING PROTEIN-RELATED"/>
    <property type="match status" value="1"/>
</dbReference>
<dbReference type="OrthoDB" id="538223at2759"/>
<proteinExistence type="predicted"/>
<dbReference type="AlphaFoldDB" id="A0A1T3CAK6"/>
<dbReference type="InterPro" id="IPR035994">
    <property type="entry name" value="Nucleoside_phosphorylase_sf"/>
</dbReference>
<comment type="caution">
    <text evidence="3">The sequence shown here is derived from an EMBL/GenBank/DDBJ whole genome shotgun (WGS) entry which is preliminary data.</text>
</comment>
<dbReference type="Gene3D" id="3.40.50.300">
    <property type="entry name" value="P-loop containing nucleotide triphosphate hydrolases"/>
    <property type="match status" value="1"/>
</dbReference>
<protein>
    <recommendedName>
        <fullName evidence="2">Nephrocystin 3-like N-terminal domain-containing protein</fullName>
    </recommendedName>
</protein>
<feature type="domain" description="Nephrocystin 3-like N-terminal" evidence="2">
    <location>
        <begin position="383"/>
        <end position="518"/>
    </location>
</feature>
<accession>A0A1T3CAK6</accession>
<dbReference type="InterPro" id="IPR027417">
    <property type="entry name" value="P-loop_NTPase"/>
</dbReference>
<dbReference type="InterPro" id="IPR053137">
    <property type="entry name" value="NLR-like"/>
</dbReference>
<keyword evidence="4" id="KW-1185">Reference proteome</keyword>
<sequence>MPNPEDYTVGWICAISTERVAAEAFLDEKHEGPEDVSAHDNNDYALGKMGRHNVVIAVLPDGEYGTASAATVARDMLHSFPNIRIGLMVGIGGGVPSAKHDIRLGDIVVSAPRNEKGGVFQYDFGKTMQDQSFQQTRFLDQPPTILRAAIAGLKAQYEAEGHELEEMINGILAKKRRLQKNYRRPDPSSDNLFQSEIVHPPDGRNCAAVCLENPSNLQSRHERTEDDDNPTIHYGTIASADQLMNDAKLRDRLAVKNSVLCFDTEAAGLMNHFPCLIIRGICDYSDSHKNAVWHGYAAMAAAAYAKDLLIRIPPKKIESEKRIIDIIMKIDEKITEVDEKINYISQSILSIKLSVAEGAAFDSHAEEHNPTCLADTRVDLLQHIISWTQDPNAKAIFWLNGMAGTGKSTVSRTIAKSLVRTGHLGASFFFKRGEGDRGSSAKLFTTIAAQLSIMQTDIASYFEHAIKSNPDIGNKGLRKQFNELVLQPLSRVPPDQRKSDFIVIVIDALDELQEYRQLKGDWPGQSSIDTIVKMAIPLFIFAATICRFLADRKCGNPDDQLRKVLEYETKSQESKLDATYLPVLNQQIAGLTAREQNEVLQQFKYIVGSIVLLTSPLSISSLSQLLRMSRDVIDTRLDMLHSVLSIPQSSESPIRLLHLSFRDFLVDPEKQGLSPFWIDEAESHAKITDNCLHVMEEFLREDMCSLRSQGLEGSIVDREEAAACIPAAVQEHKNDYKPTSSDTDQE</sequence>
<gene>
    <name evidence="3" type="ORF">A0O28_0012180</name>
</gene>
<evidence type="ECO:0000313" key="3">
    <source>
        <dbReference type="EMBL" id="OPB38114.1"/>
    </source>
</evidence>
<dbReference type="InterPro" id="IPR056884">
    <property type="entry name" value="NPHP3-like_N"/>
</dbReference>
<dbReference type="Gene3D" id="3.40.50.1580">
    <property type="entry name" value="Nucleoside phosphorylase domain"/>
    <property type="match status" value="1"/>
</dbReference>
<name>A0A1T3CAK6_9HYPO</name>
<keyword evidence="1" id="KW-0677">Repeat</keyword>
<dbReference type="Proteomes" id="UP000191004">
    <property type="component" value="Unassembled WGS sequence"/>
</dbReference>
<dbReference type="EMBL" id="LVVK01000020">
    <property type="protein sequence ID" value="OPB38114.1"/>
    <property type="molecule type" value="Genomic_DNA"/>
</dbReference>
<reference evidence="3 4" key="1">
    <citation type="submission" date="2016-04" db="EMBL/GenBank/DDBJ databases">
        <title>Multiple horizontal gene transfer events from other fungi enriched the ability of the initially mycotrophic fungus Trichoderma (Ascomycota) to feed on dead plant biomass.</title>
        <authorList>
            <person name="Atanasova L."/>
            <person name="Chenthamara K."/>
            <person name="Zhang J."/>
            <person name="Grujic M."/>
            <person name="Henrissat B."/>
            <person name="Kuo A."/>
            <person name="Aertz A."/>
            <person name="Salamov A."/>
            <person name="Lipzen A."/>
            <person name="Labutti K."/>
            <person name="Barry K."/>
            <person name="Miao Y."/>
            <person name="Rahimi M.J."/>
            <person name="Shen Q."/>
            <person name="Grigoriev I.V."/>
            <person name="Kubicek C.P."/>
            <person name="Druzhinina I.S."/>
        </authorList>
    </citation>
    <scope>NUCLEOTIDE SEQUENCE [LARGE SCALE GENOMIC DNA]</scope>
    <source>
        <strain evidence="3 4">NJAU 4742</strain>
    </source>
</reference>
<dbReference type="GO" id="GO:0009116">
    <property type="term" value="P:nucleoside metabolic process"/>
    <property type="evidence" value="ECO:0007669"/>
    <property type="project" value="InterPro"/>
</dbReference>
<organism evidence="3 4">
    <name type="scientific">Trichoderma guizhouense</name>
    <dbReference type="NCBI Taxonomy" id="1491466"/>
    <lineage>
        <taxon>Eukaryota</taxon>
        <taxon>Fungi</taxon>
        <taxon>Dikarya</taxon>
        <taxon>Ascomycota</taxon>
        <taxon>Pezizomycotina</taxon>
        <taxon>Sordariomycetes</taxon>
        <taxon>Hypocreomycetidae</taxon>
        <taxon>Hypocreales</taxon>
        <taxon>Hypocreaceae</taxon>
        <taxon>Trichoderma</taxon>
    </lineage>
</organism>
<dbReference type="GO" id="GO:0003824">
    <property type="term" value="F:catalytic activity"/>
    <property type="evidence" value="ECO:0007669"/>
    <property type="project" value="InterPro"/>
</dbReference>
<evidence type="ECO:0000313" key="4">
    <source>
        <dbReference type="Proteomes" id="UP000191004"/>
    </source>
</evidence>
<evidence type="ECO:0000259" key="2">
    <source>
        <dbReference type="Pfam" id="PF24883"/>
    </source>
</evidence>
<dbReference type="Pfam" id="PF24883">
    <property type="entry name" value="NPHP3_N"/>
    <property type="match status" value="1"/>
</dbReference>
<dbReference type="SUPFAM" id="SSF53167">
    <property type="entry name" value="Purine and uridine phosphorylases"/>
    <property type="match status" value="1"/>
</dbReference>
<dbReference type="PANTHER" id="PTHR46082:SF11">
    <property type="entry name" value="AAA+ ATPASE DOMAIN-CONTAINING PROTEIN-RELATED"/>
    <property type="match status" value="1"/>
</dbReference>